<dbReference type="RefSeq" id="XP_070140502.1">
    <property type="nucleotide sequence ID" value="XM_070284401.1"/>
</dbReference>
<accession>A0ABM4GCR2</accession>
<name>A0ABM4GCR2_DROKI</name>
<feature type="signal peptide" evidence="1">
    <location>
        <begin position="1"/>
        <end position="21"/>
    </location>
</feature>
<gene>
    <name evidence="3" type="primary">LOC108082368</name>
</gene>
<evidence type="ECO:0000313" key="2">
    <source>
        <dbReference type="Proteomes" id="UP001652661"/>
    </source>
</evidence>
<sequence length="115" mass="12473">MKAQLFACVLLLVAIFALTVSQNTDDDGSKCRRNVQKSCTSSTKTCARLGRANICQAFHNDCQRKLANCGNNNMSSKFYRKVHLSLCKGLAYDTALPCGSGGKTNSNGTTKIINF</sequence>
<evidence type="ECO:0000256" key="1">
    <source>
        <dbReference type="SAM" id="SignalP"/>
    </source>
</evidence>
<dbReference type="Proteomes" id="UP001652661">
    <property type="component" value="Chromosome 2R"/>
</dbReference>
<protein>
    <submittedName>
        <fullName evidence="3">Uncharacterized protein</fullName>
    </submittedName>
</protein>
<reference evidence="3" key="2">
    <citation type="submission" date="2025-08" db="UniProtKB">
        <authorList>
            <consortium name="RefSeq"/>
        </authorList>
    </citation>
    <scope>IDENTIFICATION</scope>
    <source>
        <strain evidence="3">14028-0561.14</strain>
        <tissue evidence="3">Whole fly</tissue>
    </source>
</reference>
<dbReference type="GeneID" id="108082368"/>
<feature type="chain" id="PRO_5045079492" evidence="1">
    <location>
        <begin position="22"/>
        <end position="115"/>
    </location>
</feature>
<reference evidence="2" key="1">
    <citation type="submission" date="2025-05" db="UniProtKB">
        <authorList>
            <consortium name="RefSeq"/>
        </authorList>
    </citation>
    <scope>NUCLEOTIDE SEQUENCE [LARGE SCALE GENOMIC DNA]</scope>
    <source>
        <strain evidence="2">14028-0561.14</strain>
    </source>
</reference>
<organism evidence="2 3">
    <name type="scientific">Drosophila kikkawai</name>
    <name type="common">Fruit fly</name>
    <dbReference type="NCBI Taxonomy" id="30033"/>
    <lineage>
        <taxon>Eukaryota</taxon>
        <taxon>Metazoa</taxon>
        <taxon>Ecdysozoa</taxon>
        <taxon>Arthropoda</taxon>
        <taxon>Hexapoda</taxon>
        <taxon>Insecta</taxon>
        <taxon>Pterygota</taxon>
        <taxon>Neoptera</taxon>
        <taxon>Endopterygota</taxon>
        <taxon>Diptera</taxon>
        <taxon>Brachycera</taxon>
        <taxon>Muscomorpha</taxon>
        <taxon>Ephydroidea</taxon>
        <taxon>Drosophilidae</taxon>
        <taxon>Drosophila</taxon>
        <taxon>Sophophora</taxon>
    </lineage>
</organism>
<proteinExistence type="predicted"/>
<evidence type="ECO:0000313" key="3">
    <source>
        <dbReference type="RefSeq" id="XP_070140502.1"/>
    </source>
</evidence>
<keyword evidence="1" id="KW-0732">Signal</keyword>
<keyword evidence="2" id="KW-1185">Reference proteome</keyword>